<feature type="region of interest" description="Disordered" evidence="2">
    <location>
        <begin position="195"/>
        <end position="215"/>
    </location>
</feature>
<dbReference type="PANTHER" id="PTHR46889">
    <property type="entry name" value="TRANSPOSASE INSF FOR INSERTION SEQUENCE IS3B-RELATED"/>
    <property type="match status" value="1"/>
</dbReference>
<dbReference type="HOGENOM" id="CLU_027402_4_0_11"/>
<gene>
    <name evidence="5" type="ORF">YH66_15005</name>
</gene>
<dbReference type="PANTHER" id="PTHR46889:SF4">
    <property type="entry name" value="TRANSPOSASE INSO FOR INSERTION SEQUENCE ELEMENT IS911B-RELATED"/>
    <property type="match status" value="1"/>
</dbReference>
<feature type="domain" description="Integrase catalytic" evidence="3">
    <location>
        <begin position="129"/>
        <end position="206"/>
    </location>
</feature>
<evidence type="ECO:0000256" key="2">
    <source>
        <dbReference type="SAM" id="MobiDB-lite"/>
    </source>
</evidence>
<dbReference type="PATRIC" id="fig|92706.3.peg.3148"/>
<dbReference type="Pfam" id="PF00665">
    <property type="entry name" value="rve"/>
    <property type="match status" value="1"/>
</dbReference>
<dbReference type="SUPFAM" id="SSF53098">
    <property type="entry name" value="Ribonuclease H-like"/>
    <property type="match status" value="1"/>
</dbReference>
<reference evidence="5 6" key="1">
    <citation type="submission" date="2015-04" db="EMBL/GenBank/DDBJ databases">
        <title>Complete Genome Sequence of Brevibacterium flavum ATCC 15168.</title>
        <authorList>
            <person name="Ahn J."/>
            <person name="Park G."/>
            <person name="Jeon W."/>
            <person name="Jang Y."/>
            <person name="Jang M."/>
            <person name="Lee H."/>
            <person name="Lee H."/>
        </authorList>
    </citation>
    <scope>NUCLEOTIDE SEQUENCE [LARGE SCALE GENOMIC DNA]</scope>
    <source>
        <strain evidence="5 6">ATCC 15168</strain>
    </source>
</reference>
<dbReference type="GO" id="GO:0015074">
    <property type="term" value="P:DNA integration"/>
    <property type="evidence" value="ECO:0007669"/>
    <property type="project" value="InterPro"/>
</dbReference>
<sequence length="215" mass="24610">MIVAFIDQMKKEGFAVESARHVLREQGVQVAARTYHHWKKVPATRTMTDAQILNALYELRDAPESLYGRRKMVAHLRRQGHARAHCTVGRLMRLAGMNGIFRRRTTVRTTIPGSGDRAPDLLNRNFTAEASNRVWVADFTYARTGSGWVYVAFIVDVYSQRIVGWHAQTSRGVELVRIPRYPALWERDRTQRPVVRGELTHHSDAGSKSHRGEIH</sequence>
<evidence type="ECO:0000313" key="5">
    <source>
        <dbReference type="EMBL" id="AKF28738.1"/>
    </source>
</evidence>
<dbReference type="Proteomes" id="UP000034037">
    <property type="component" value="Chromosome"/>
</dbReference>
<dbReference type="AlphaFoldDB" id="A0A0F6WRN6"/>
<dbReference type="RefSeq" id="WP_003860196.1">
    <property type="nucleotide sequence ID" value="NZ_CP011309.1"/>
</dbReference>
<dbReference type="GO" id="GO:0003676">
    <property type="term" value="F:nucleic acid binding"/>
    <property type="evidence" value="ECO:0007669"/>
    <property type="project" value="InterPro"/>
</dbReference>
<feature type="domain" description="HTH-like" evidence="4">
    <location>
        <begin position="51"/>
        <end position="104"/>
    </location>
</feature>
<keyword evidence="6" id="KW-1185">Reference proteome</keyword>
<evidence type="ECO:0000313" key="6">
    <source>
        <dbReference type="Proteomes" id="UP000034037"/>
    </source>
</evidence>
<dbReference type="InterPro" id="IPR025948">
    <property type="entry name" value="HTH-like_dom"/>
</dbReference>
<name>A0A0F6WRN6_9CORY</name>
<evidence type="ECO:0000259" key="3">
    <source>
        <dbReference type="Pfam" id="PF00665"/>
    </source>
</evidence>
<protein>
    <submittedName>
        <fullName evidence="5">Transposase</fullName>
    </submittedName>
</protein>
<evidence type="ECO:0000259" key="4">
    <source>
        <dbReference type="Pfam" id="PF13276"/>
    </source>
</evidence>
<proteinExistence type="predicted"/>
<dbReference type="EMBL" id="CP011309">
    <property type="protein sequence ID" value="AKF28738.1"/>
    <property type="molecule type" value="Genomic_DNA"/>
</dbReference>
<evidence type="ECO:0000256" key="1">
    <source>
        <dbReference type="ARBA" id="ARBA00002286"/>
    </source>
</evidence>
<dbReference type="InterPro" id="IPR036397">
    <property type="entry name" value="RNaseH_sf"/>
</dbReference>
<comment type="function">
    <text evidence="1">Involved in the transposition of the insertion sequence.</text>
</comment>
<dbReference type="InterPro" id="IPR012337">
    <property type="entry name" value="RNaseH-like_sf"/>
</dbReference>
<dbReference type="Pfam" id="PF13276">
    <property type="entry name" value="HTH_21"/>
    <property type="match status" value="1"/>
</dbReference>
<dbReference type="Gene3D" id="3.30.420.10">
    <property type="entry name" value="Ribonuclease H-like superfamily/Ribonuclease H"/>
    <property type="match status" value="1"/>
</dbReference>
<dbReference type="InterPro" id="IPR050900">
    <property type="entry name" value="Transposase_IS3/IS150/IS904"/>
</dbReference>
<accession>A0A0F6WRN6</accession>
<feature type="compositionally biased region" description="Basic and acidic residues" evidence="2">
    <location>
        <begin position="198"/>
        <end position="215"/>
    </location>
</feature>
<organism evidence="5 6">
    <name type="scientific">[Brevibacterium] flavum</name>
    <dbReference type="NCBI Taxonomy" id="92706"/>
    <lineage>
        <taxon>Bacteria</taxon>
        <taxon>Bacillati</taxon>
        <taxon>Actinomycetota</taxon>
        <taxon>Actinomycetes</taxon>
        <taxon>Mycobacteriales</taxon>
        <taxon>Corynebacteriaceae</taxon>
        <taxon>Corynebacterium</taxon>
    </lineage>
</organism>
<dbReference type="InterPro" id="IPR001584">
    <property type="entry name" value="Integrase_cat-core"/>
</dbReference>